<protein>
    <submittedName>
        <fullName evidence="3">Response regulator</fullName>
    </submittedName>
</protein>
<dbReference type="Gene3D" id="3.40.50.2300">
    <property type="match status" value="1"/>
</dbReference>
<evidence type="ECO:0000313" key="4">
    <source>
        <dbReference type="Proteomes" id="UP000265750"/>
    </source>
</evidence>
<evidence type="ECO:0000259" key="2">
    <source>
        <dbReference type="PROSITE" id="PS50110"/>
    </source>
</evidence>
<comment type="caution">
    <text evidence="3">The sequence shown here is derived from an EMBL/GenBank/DDBJ whole genome shotgun (WGS) entry which is preliminary data.</text>
</comment>
<dbReference type="Proteomes" id="UP000265750">
    <property type="component" value="Unassembled WGS sequence"/>
</dbReference>
<evidence type="ECO:0000256" key="1">
    <source>
        <dbReference type="PROSITE-ProRule" id="PRU00169"/>
    </source>
</evidence>
<reference evidence="4" key="1">
    <citation type="submission" date="2018-09" db="EMBL/GenBank/DDBJ databases">
        <authorList>
            <person name="Tuo L."/>
        </authorList>
    </citation>
    <scope>NUCLEOTIDE SEQUENCE [LARGE SCALE GENOMIC DNA]</scope>
    <source>
        <strain evidence="4">M2BS4Y-1</strain>
    </source>
</reference>
<dbReference type="AlphaFoldDB" id="A0A3A1WMS4"/>
<dbReference type="InterPro" id="IPR001789">
    <property type="entry name" value="Sig_transdc_resp-reg_receiver"/>
</dbReference>
<dbReference type="OrthoDB" id="582170at2"/>
<feature type="modified residue" description="4-aspartylphosphate" evidence="1">
    <location>
        <position position="82"/>
    </location>
</feature>
<gene>
    <name evidence="3" type="ORF">D3218_05775</name>
</gene>
<sequence length="140" mass="15448">MKSQDKRRILFFIAANQRRTDPLYGKRRASAMRVLILEDEPLIAMDLEEIILKAIQADCVWASSLREGLQLIADGVDFALLDFDLGGDNSLPVARQLAALNVPFCFVSGSLSDVPRSFSRVPKIAKPYRSADIVRALAGA</sequence>
<name>A0A3A1WMS4_9HYPH</name>
<feature type="domain" description="Response regulatory" evidence="2">
    <location>
        <begin position="33"/>
        <end position="140"/>
    </location>
</feature>
<organism evidence="3 4">
    <name type="scientific">Aureimonas flava</name>
    <dbReference type="NCBI Taxonomy" id="2320271"/>
    <lineage>
        <taxon>Bacteria</taxon>
        <taxon>Pseudomonadati</taxon>
        <taxon>Pseudomonadota</taxon>
        <taxon>Alphaproteobacteria</taxon>
        <taxon>Hyphomicrobiales</taxon>
        <taxon>Aurantimonadaceae</taxon>
        <taxon>Aureimonas</taxon>
    </lineage>
</organism>
<dbReference type="SMART" id="SM00448">
    <property type="entry name" value="REC"/>
    <property type="match status" value="1"/>
</dbReference>
<dbReference type="PROSITE" id="PS50110">
    <property type="entry name" value="RESPONSE_REGULATORY"/>
    <property type="match status" value="1"/>
</dbReference>
<accession>A0A3A1WMS4</accession>
<keyword evidence="4" id="KW-1185">Reference proteome</keyword>
<dbReference type="EMBL" id="QYRN01000003">
    <property type="protein sequence ID" value="RIY01837.1"/>
    <property type="molecule type" value="Genomic_DNA"/>
</dbReference>
<evidence type="ECO:0000313" key="3">
    <source>
        <dbReference type="EMBL" id="RIY01837.1"/>
    </source>
</evidence>
<dbReference type="InterPro" id="IPR011006">
    <property type="entry name" value="CheY-like_superfamily"/>
</dbReference>
<proteinExistence type="predicted"/>
<dbReference type="GO" id="GO:0000160">
    <property type="term" value="P:phosphorelay signal transduction system"/>
    <property type="evidence" value="ECO:0007669"/>
    <property type="project" value="InterPro"/>
</dbReference>
<keyword evidence="1" id="KW-0597">Phosphoprotein</keyword>
<dbReference type="SUPFAM" id="SSF52172">
    <property type="entry name" value="CheY-like"/>
    <property type="match status" value="1"/>
</dbReference>